<dbReference type="Proteomes" id="UP000316079">
    <property type="component" value="Unassembled WGS sequence"/>
</dbReference>
<dbReference type="Gene3D" id="3.40.30.10">
    <property type="entry name" value="Glutaredoxin"/>
    <property type="match status" value="1"/>
</dbReference>
<keyword evidence="4" id="KW-0809">Transit peptide</keyword>
<dbReference type="GO" id="GO:0005743">
    <property type="term" value="C:mitochondrial inner membrane"/>
    <property type="evidence" value="ECO:0007669"/>
    <property type="project" value="UniProtKB-ARBA"/>
</dbReference>
<protein>
    <recommendedName>
        <fullName evidence="8">Large ribosomal subunit protein uL16m</fullName>
    </recommendedName>
    <alternativeName>
        <fullName evidence="9">39S ribosomal protein L16, mitochondrial</fullName>
    </alternativeName>
</protein>
<evidence type="ECO:0000256" key="3">
    <source>
        <dbReference type="ARBA" id="ARBA00008931"/>
    </source>
</evidence>
<dbReference type="CDD" id="cd02986">
    <property type="entry name" value="DLP"/>
    <property type="match status" value="1"/>
</dbReference>
<dbReference type="GO" id="GO:0006412">
    <property type="term" value="P:translation"/>
    <property type="evidence" value="ECO:0007669"/>
    <property type="project" value="InterPro"/>
</dbReference>
<evidence type="ECO:0000256" key="4">
    <source>
        <dbReference type="ARBA" id="ARBA00022946"/>
    </source>
</evidence>
<dbReference type="InterPro" id="IPR047873">
    <property type="entry name" value="Ribosomal_uL16"/>
</dbReference>
<keyword evidence="13" id="KW-1185">Reference proteome</keyword>
<sequence>MRRVSVRGPGDGMETEKPLVATEPPLVKISSPKAPPSPQRSPRRSSAGVLYLGKVNSEACVELEAVRIMVPRTALSRSTRTGIVTNTEAKGEEHRGSPQHGEELRPASPSCSEDYRSALEKLQSSERRLLQDKEGLCNQLHVQTEVNRELKKLLVASVGDDLQYHFERVSREKNHLILENEALSRSLSQTLEQLERRSIQCDVWRSKFLASRVMAEELTITRVALQRQTRDAQCAIQDLLTEREEFCRHMMYTHRSLEQLLVSLQWGREQTYYPVSQALSSTELAKANHRLALAISTHLLGNTAGSSGHTHTASAADKRSPCKELSHTPAERMAEKVLLSLDRLAVSDPYLSSSSTDADHSPFLQSRKSIGRFHPFTRYENITFNCCERCRGELTISLSGNYVINFLGDLQHGAEGSQAASLSGYNSLFLHKLKSKKEIDEAIKTVSEKVLVLRFGRDDDSVCLQLDEILWKTAHDLSNMASVFLVDVDSAPVYSRYFDISFIPSTVFFFNGQHMKVDYGSPDHTKFVGSFRSKQDFMDLVENAVDMLCDEATDFLMVSICFLDISEVESEPIWLQSFPVQETTFWRKSEWELISLIDARSGQTDVLHSHMKIFSAGLKNYQIPPDFSDIVLPEKTKLKFMEKAPNIQQPKKEPKGLRDIQGPSKDATTFTEGQYGILALGGGYLHFGHIEMMRLTINRNIDPDSTFAIWRFDPPYKPITRKGLGQRMGGGKGAIDRYVTPVQCRRLVLEIGGKVEIEEVRDVLIQITKKLPFPAKMVTRESLTAMYEDEAERAANNQNPWTFERVARSNMLGIRKVLSSFDLRYHGRYTGKFFDPDRVAYPQFLFSCNDETCPGICKSLDSGPWKRESEELNQKYSMMGNPTKKQKNWKPLSQSSMLTLKNMFDMSVLSVLALKSKEKEESQKHLNIIKDQFLGKCAVLSVPPRQHGEMMHVANMFRAESHKHELGKQTLQTLRENVDAKVSTLEEMEVTIERLQERCRIMSCKLEEEEERAKELLELSEQSILNLPAFQPCSRSEPTLQERLMKAVPEPASVVKVLSSAPVVEDLKRFLELAHIQRRTQFQESRRFKLQVIAGCVMSRMIYETFHY</sequence>
<dbReference type="GO" id="GO:0003735">
    <property type="term" value="F:structural constituent of ribosome"/>
    <property type="evidence" value="ECO:0007669"/>
    <property type="project" value="InterPro"/>
</dbReference>
<dbReference type="InterPro" id="IPR036920">
    <property type="entry name" value="Ribosomal_uL16_sf"/>
</dbReference>
<dbReference type="GO" id="GO:0043001">
    <property type="term" value="P:Golgi to plasma membrane protein transport"/>
    <property type="evidence" value="ECO:0007669"/>
    <property type="project" value="InterPro"/>
</dbReference>
<dbReference type="GO" id="GO:0000398">
    <property type="term" value="P:mRNA splicing, via spliceosome"/>
    <property type="evidence" value="ECO:0007669"/>
    <property type="project" value="InterPro"/>
</dbReference>
<evidence type="ECO:0000256" key="11">
    <source>
        <dbReference type="SAM" id="MobiDB-lite"/>
    </source>
</evidence>
<dbReference type="EMBL" id="SRMA01025597">
    <property type="protein sequence ID" value="TRY92757.1"/>
    <property type="molecule type" value="Genomic_DNA"/>
</dbReference>
<dbReference type="SUPFAM" id="SSF52833">
    <property type="entry name" value="Thioredoxin-like"/>
    <property type="match status" value="1"/>
</dbReference>
<evidence type="ECO:0000256" key="2">
    <source>
        <dbReference type="ARBA" id="ARBA00008241"/>
    </source>
</evidence>
<comment type="caution">
    <text evidence="12">The sequence shown here is derived from an EMBL/GenBank/DDBJ whole genome shotgun (WGS) entry which is preliminary data.</text>
</comment>
<keyword evidence="6" id="KW-0496">Mitochondrion</keyword>
<accession>A0A553QS44</accession>
<dbReference type="InterPro" id="IPR016180">
    <property type="entry name" value="Ribosomal_uL16_dom"/>
</dbReference>
<dbReference type="GO" id="GO:0000139">
    <property type="term" value="C:Golgi membrane"/>
    <property type="evidence" value="ECO:0007669"/>
    <property type="project" value="TreeGrafter"/>
</dbReference>
<dbReference type="Pfam" id="PF08227">
    <property type="entry name" value="DASH_Hsk3"/>
    <property type="match status" value="1"/>
</dbReference>
<feature type="region of interest" description="Disordered" evidence="11">
    <location>
        <begin position="305"/>
        <end position="325"/>
    </location>
</feature>
<feature type="compositionally biased region" description="Basic and acidic residues" evidence="11">
    <location>
        <begin position="89"/>
        <end position="105"/>
    </location>
</feature>
<dbReference type="FunFam" id="3.90.1170.10:FF:000005">
    <property type="entry name" value="39S ribosomal protein L16, mitochondrial"/>
    <property type="match status" value="1"/>
</dbReference>
<evidence type="ECO:0000256" key="9">
    <source>
        <dbReference type="ARBA" id="ARBA00035440"/>
    </source>
</evidence>
<dbReference type="AlphaFoldDB" id="A0A553QS44"/>
<name>A0A553QS44_9TELE</name>
<evidence type="ECO:0000256" key="10">
    <source>
        <dbReference type="SAM" id="Coils"/>
    </source>
</evidence>
<dbReference type="SUPFAM" id="SSF54686">
    <property type="entry name" value="Ribosomal protein L16p/L10e"/>
    <property type="match status" value="1"/>
</dbReference>
<feature type="region of interest" description="Disordered" evidence="11">
    <location>
        <begin position="1"/>
        <end position="45"/>
    </location>
</feature>
<reference evidence="12 13" key="1">
    <citation type="journal article" date="2019" name="Sci. Data">
        <title>Hybrid genome assembly and annotation of Danionella translucida.</title>
        <authorList>
            <person name="Kadobianskyi M."/>
            <person name="Schulze L."/>
            <person name="Schuelke M."/>
            <person name="Judkewitz B."/>
        </authorList>
    </citation>
    <scope>NUCLEOTIDE SEQUENCE [LARGE SCALE GENOMIC DNA]</scope>
    <source>
        <strain evidence="12 13">Bolton</strain>
    </source>
</reference>
<feature type="region of interest" description="Disordered" evidence="11">
    <location>
        <begin position="79"/>
        <end position="114"/>
    </location>
</feature>
<evidence type="ECO:0000313" key="13">
    <source>
        <dbReference type="Proteomes" id="UP000316079"/>
    </source>
</evidence>
<dbReference type="Pfam" id="PF00252">
    <property type="entry name" value="Ribosomal_L16"/>
    <property type="match status" value="1"/>
</dbReference>
<keyword evidence="5" id="KW-0689">Ribosomal protein</keyword>
<dbReference type="STRING" id="623744.A0A553QS44"/>
<dbReference type="PANTHER" id="PTHR13066:SF2">
    <property type="entry name" value="GOLGIN-45"/>
    <property type="match status" value="1"/>
</dbReference>
<dbReference type="GO" id="GO:0046540">
    <property type="term" value="C:U4/U6 x U5 tri-snRNP complex"/>
    <property type="evidence" value="ECO:0007669"/>
    <property type="project" value="InterPro"/>
</dbReference>
<keyword evidence="10" id="KW-0175">Coiled coil</keyword>
<feature type="compositionally biased region" description="Basic and acidic residues" evidence="11">
    <location>
        <begin position="316"/>
        <end position="325"/>
    </location>
</feature>
<evidence type="ECO:0000256" key="6">
    <source>
        <dbReference type="ARBA" id="ARBA00023128"/>
    </source>
</evidence>
<evidence type="ECO:0000256" key="7">
    <source>
        <dbReference type="ARBA" id="ARBA00023274"/>
    </source>
</evidence>
<dbReference type="InterPro" id="IPR036249">
    <property type="entry name" value="Thioredoxin-like_sf"/>
</dbReference>
<comment type="similarity">
    <text evidence="3">Belongs to the universal ribosomal protein uL16 family.</text>
</comment>
<dbReference type="Pfam" id="PF13094">
    <property type="entry name" value="CENP-Q"/>
    <property type="match status" value="1"/>
</dbReference>
<dbReference type="InterPro" id="IPR013183">
    <property type="entry name" value="Hsk3-like"/>
</dbReference>
<dbReference type="Gene3D" id="3.90.1170.10">
    <property type="entry name" value="Ribosomal protein L10e/L16"/>
    <property type="match status" value="1"/>
</dbReference>
<dbReference type="GO" id="GO:0005840">
    <property type="term" value="C:ribosome"/>
    <property type="evidence" value="ECO:0007669"/>
    <property type="project" value="UniProtKB-KW"/>
</dbReference>
<gene>
    <name evidence="12" type="ORF">DNTS_024839</name>
</gene>
<keyword evidence="7" id="KW-0687">Ribonucleoprotein</keyword>
<evidence type="ECO:0000256" key="8">
    <source>
        <dbReference type="ARBA" id="ARBA00035302"/>
    </source>
</evidence>
<dbReference type="CDD" id="cd01433">
    <property type="entry name" value="Ribosomal_L16_L10e"/>
    <property type="match status" value="1"/>
</dbReference>
<evidence type="ECO:0000313" key="12">
    <source>
        <dbReference type="EMBL" id="TRY92757.1"/>
    </source>
</evidence>
<dbReference type="GO" id="GO:0007030">
    <property type="term" value="P:Golgi organization"/>
    <property type="evidence" value="ECO:0007669"/>
    <property type="project" value="InterPro"/>
</dbReference>
<dbReference type="Pfam" id="PF02966">
    <property type="entry name" value="DIM1"/>
    <property type="match status" value="1"/>
</dbReference>
<evidence type="ECO:0000256" key="5">
    <source>
        <dbReference type="ARBA" id="ARBA00022980"/>
    </source>
</evidence>
<feature type="coiled-coil region" evidence="10">
    <location>
        <begin position="971"/>
        <end position="1026"/>
    </location>
</feature>
<evidence type="ECO:0000256" key="1">
    <source>
        <dbReference type="ARBA" id="ARBA00004173"/>
    </source>
</evidence>
<proteinExistence type="inferred from homology"/>
<dbReference type="InterPro" id="IPR027095">
    <property type="entry name" value="Golgin-45"/>
</dbReference>
<feature type="compositionally biased region" description="Polar residues" evidence="11">
    <location>
        <begin position="79"/>
        <end position="88"/>
    </location>
</feature>
<comment type="similarity">
    <text evidence="2">Belongs to the DIM1 family.</text>
</comment>
<dbReference type="OrthoDB" id="5959043at2759"/>
<dbReference type="SMART" id="SM01410">
    <property type="entry name" value="DIM1"/>
    <property type="match status" value="1"/>
</dbReference>
<organism evidence="12 13">
    <name type="scientific">Danionella cerebrum</name>
    <dbReference type="NCBI Taxonomy" id="2873325"/>
    <lineage>
        <taxon>Eukaryota</taxon>
        <taxon>Metazoa</taxon>
        <taxon>Chordata</taxon>
        <taxon>Craniata</taxon>
        <taxon>Vertebrata</taxon>
        <taxon>Euteleostomi</taxon>
        <taxon>Actinopterygii</taxon>
        <taxon>Neopterygii</taxon>
        <taxon>Teleostei</taxon>
        <taxon>Ostariophysi</taxon>
        <taxon>Cypriniformes</taxon>
        <taxon>Danionidae</taxon>
        <taxon>Danioninae</taxon>
        <taxon>Danionella</taxon>
    </lineage>
</organism>
<comment type="subcellular location">
    <subcellularLocation>
        <location evidence="1">Mitochondrion</location>
    </subcellularLocation>
</comment>
<dbReference type="PANTHER" id="PTHR13066">
    <property type="entry name" value="BASIC LEUCINE ZIPPER NUCLEAR FACTOR 1 BLZF1 PROTEIN"/>
    <property type="match status" value="1"/>
</dbReference>
<dbReference type="InterPro" id="IPR025212">
    <property type="entry name" value="CAD_CENP-Q"/>
</dbReference>
<dbReference type="InterPro" id="IPR004123">
    <property type="entry name" value="Dim1"/>
</dbReference>
<dbReference type="FunFam" id="3.40.30.10:FF:000629">
    <property type="entry name" value="Thioredoxin-like protein 4B"/>
    <property type="match status" value="1"/>
</dbReference>